<evidence type="ECO:0000313" key="1">
    <source>
        <dbReference type="EMBL" id="CAF4061616.1"/>
    </source>
</evidence>
<dbReference type="Proteomes" id="UP000676336">
    <property type="component" value="Unassembled WGS sequence"/>
</dbReference>
<organism evidence="3 4">
    <name type="scientific">Rotaria magnacalcarata</name>
    <dbReference type="NCBI Taxonomy" id="392030"/>
    <lineage>
        <taxon>Eukaryota</taxon>
        <taxon>Metazoa</taxon>
        <taxon>Spiralia</taxon>
        <taxon>Gnathifera</taxon>
        <taxon>Rotifera</taxon>
        <taxon>Eurotatoria</taxon>
        <taxon>Bdelloidea</taxon>
        <taxon>Philodinida</taxon>
        <taxon>Philodinidae</taxon>
        <taxon>Rotaria</taxon>
    </lineage>
</organism>
<feature type="non-terminal residue" evidence="3">
    <location>
        <position position="220"/>
    </location>
</feature>
<dbReference type="EMBL" id="CAJOBI010044001">
    <property type="protein sequence ID" value="CAF4338305.1"/>
    <property type="molecule type" value="Genomic_DNA"/>
</dbReference>
<dbReference type="Proteomes" id="UP000681967">
    <property type="component" value="Unassembled WGS sequence"/>
</dbReference>
<gene>
    <name evidence="1" type="ORF">BYL167_LOCUS16999</name>
    <name evidence="3" type="ORF">GIL414_LOCUS51536</name>
    <name evidence="2" type="ORF">SMN809_LOCUS27687</name>
</gene>
<evidence type="ECO:0000313" key="4">
    <source>
        <dbReference type="Proteomes" id="UP000681720"/>
    </source>
</evidence>
<name>A0A8S3C8A1_9BILA</name>
<dbReference type="EMBL" id="CAJOBJ010174395">
    <property type="protein sequence ID" value="CAF4895152.1"/>
    <property type="molecule type" value="Genomic_DNA"/>
</dbReference>
<sequence length="220" mass="25256">RHDIFLDSDRCLLKDTDVKSCILAKYPNDSRQFWCPAVVLRHMANESKTQVRFYDCLVVNITHETYVIPITEQQFEIYSTLRIAKENSLVNHVIVGLNNTKKAFMLGTIQRRVGNGHRYSIEWCCASVSEQTDEHLLGAFTRRNKHRIGDYVLAIDSVEGIYKLAEVLSITDDRKNVKVKFIDPNNINDTLSSREIDVPAITTFVITKTYFNNVIGLLQT</sequence>
<dbReference type="AlphaFoldDB" id="A0A8S3C8A1"/>
<proteinExistence type="predicted"/>
<evidence type="ECO:0000313" key="2">
    <source>
        <dbReference type="EMBL" id="CAF4338305.1"/>
    </source>
</evidence>
<accession>A0A8S3C8A1</accession>
<dbReference type="Proteomes" id="UP000681720">
    <property type="component" value="Unassembled WGS sequence"/>
</dbReference>
<protein>
    <submittedName>
        <fullName evidence="3">Uncharacterized protein</fullName>
    </submittedName>
</protein>
<reference evidence="3" key="1">
    <citation type="submission" date="2021-02" db="EMBL/GenBank/DDBJ databases">
        <authorList>
            <person name="Nowell W R."/>
        </authorList>
    </citation>
    <scope>NUCLEOTIDE SEQUENCE</scope>
</reference>
<dbReference type="EMBL" id="CAJOBH010006616">
    <property type="protein sequence ID" value="CAF4061616.1"/>
    <property type="molecule type" value="Genomic_DNA"/>
</dbReference>
<comment type="caution">
    <text evidence="3">The sequence shown here is derived from an EMBL/GenBank/DDBJ whole genome shotgun (WGS) entry which is preliminary data.</text>
</comment>
<evidence type="ECO:0000313" key="3">
    <source>
        <dbReference type="EMBL" id="CAF4895152.1"/>
    </source>
</evidence>